<organism evidence="2">
    <name type="scientific">Apis mellifera</name>
    <name type="common">Honeybee</name>
    <dbReference type="NCBI Taxonomy" id="7460"/>
    <lineage>
        <taxon>Eukaryota</taxon>
        <taxon>Metazoa</taxon>
        <taxon>Ecdysozoa</taxon>
        <taxon>Arthropoda</taxon>
        <taxon>Hexapoda</taxon>
        <taxon>Insecta</taxon>
        <taxon>Pterygota</taxon>
        <taxon>Neoptera</taxon>
        <taxon>Endopterygota</taxon>
        <taxon>Hymenoptera</taxon>
        <taxon>Apocrita</taxon>
        <taxon>Aculeata</taxon>
        <taxon>Apoidea</taxon>
        <taxon>Anthophila</taxon>
        <taxon>Apidae</taxon>
        <taxon>Apis</taxon>
    </lineage>
</organism>
<dbReference type="GeneID" id="113218934"/>
<evidence type="ECO:0000313" key="3">
    <source>
        <dbReference type="Proteomes" id="UP000005203"/>
    </source>
</evidence>
<proteinExistence type="predicted"/>
<reference evidence="2" key="1">
    <citation type="submission" date="2021-01" db="UniProtKB">
        <authorList>
            <consortium name="EnsemblMetazoa"/>
        </authorList>
    </citation>
    <scope>IDENTIFICATION</scope>
    <source>
        <strain evidence="2">DH4</strain>
    </source>
</reference>
<gene>
    <name evidence="4" type="primary">LOC113218934</name>
</gene>
<accession>A0A8B8H4U5</accession>
<keyword evidence="3" id="KW-1185">Reference proteome</keyword>
<sequence>MHKSDSFTNQLESLLELMLRNSAQESKNTERKDINIDESDIENTDNDEDYSESSEDEQNSDNKYGYENILRFKKFYEDHTHNDLQESKHKSIWDDYVFKDKMYRVILIKLDKNKTKTKDSNLINENQLMKQKIIKKKEIESVNLHKICSLAIGTDRLFEI</sequence>
<accession>A0A7M7MM39</accession>
<dbReference type="KEGG" id="ame:113218934"/>
<dbReference type="Proteomes" id="UP000005203">
    <property type="component" value="Linkage group LG8"/>
</dbReference>
<reference evidence="4" key="2">
    <citation type="submission" date="2025-04" db="UniProtKB">
        <authorList>
            <consortium name="RefSeq"/>
        </authorList>
    </citation>
    <scope>IDENTIFICATION</scope>
    <source>
        <strain evidence="4">DH4</strain>
        <tissue evidence="4">Whole body</tissue>
    </source>
</reference>
<evidence type="ECO:0000313" key="4">
    <source>
        <dbReference type="RefSeq" id="XP_026298034.1"/>
    </source>
</evidence>
<evidence type="ECO:0000313" key="2">
    <source>
        <dbReference type="EnsemblMetazoa" id="XP_026298034"/>
    </source>
</evidence>
<dbReference type="AlphaFoldDB" id="A0A7M7MM39"/>
<name>A0A7M7MM39_APIME</name>
<dbReference type="RefSeq" id="XP_026298034.1">
    <property type="nucleotide sequence ID" value="XM_026442249.1"/>
</dbReference>
<evidence type="ECO:0000256" key="1">
    <source>
        <dbReference type="SAM" id="MobiDB-lite"/>
    </source>
</evidence>
<feature type="compositionally biased region" description="Acidic residues" evidence="1">
    <location>
        <begin position="36"/>
        <end position="59"/>
    </location>
</feature>
<dbReference type="EnsemblMetazoa" id="XM_026442249">
    <property type="protein sequence ID" value="XP_026298034"/>
    <property type="gene ID" value="LOC113218934"/>
</dbReference>
<protein>
    <submittedName>
        <fullName evidence="4">Uncharacterized protein LOC113218934</fullName>
    </submittedName>
</protein>
<dbReference type="OrthoDB" id="7600544at2759"/>
<feature type="region of interest" description="Disordered" evidence="1">
    <location>
        <begin position="23"/>
        <end position="63"/>
    </location>
</feature>